<evidence type="ECO:0000256" key="1">
    <source>
        <dbReference type="ARBA" id="ARBA00004651"/>
    </source>
</evidence>
<feature type="transmembrane region" description="Helical" evidence="6">
    <location>
        <begin position="261"/>
        <end position="284"/>
    </location>
</feature>
<dbReference type="InterPro" id="IPR011701">
    <property type="entry name" value="MFS"/>
</dbReference>
<protein>
    <submittedName>
        <fullName evidence="8">MFS transporter</fullName>
    </submittedName>
</protein>
<dbReference type="PANTHER" id="PTHR23513">
    <property type="entry name" value="INTEGRAL MEMBRANE EFFLUX PROTEIN-RELATED"/>
    <property type="match status" value="1"/>
</dbReference>
<proteinExistence type="predicted"/>
<accession>A0AAU7VRM9</accession>
<keyword evidence="3 6" id="KW-0812">Transmembrane</keyword>
<feature type="transmembrane region" description="Helical" evidence="6">
    <location>
        <begin position="320"/>
        <end position="340"/>
    </location>
</feature>
<dbReference type="RefSeq" id="WP_350350594.1">
    <property type="nucleotide sequence ID" value="NZ_CP158357.1"/>
</dbReference>
<feature type="domain" description="Major facilitator superfamily (MFS) profile" evidence="7">
    <location>
        <begin position="229"/>
        <end position="420"/>
    </location>
</feature>
<dbReference type="AlphaFoldDB" id="A0AAU7VRM9"/>
<gene>
    <name evidence="8" type="ORF">ABS642_14070</name>
</gene>
<reference evidence="8" key="1">
    <citation type="submission" date="2024-06" db="EMBL/GenBank/DDBJ databases">
        <title>Draft genome sequence of Microbacterium sp. strain A8/3-1, isolated from Oxytropis tragacanthoides Fisch. ex DC. Root nodules in the Altai region of Russia.</title>
        <authorList>
            <person name="Sazanova A."/>
            <person name="Guro P."/>
            <person name="Kuznetsova I."/>
            <person name="Belimov A."/>
            <person name="Safronova V."/>
        </authorList>
    </citation>
    <scope>NUCLEOTIDE SEQUENCE</scope>
    <source>
        <strain evidence="8">A8/3-1</strain>
    </source>
</reference>
<dbReference type="EMBL" id="CP158357">
    <property type="protein sequence ID" value="XBX77037.1"/>
    <property type="molecule type" value="Genomic_DNA"/>
</dbReference>
<feature type="transmembrane region" description="Helical" evidence="6">
    <location>
        <begin position="111"/>
        <end position="132"/>
    </location>
</feature>
<keyword evidence="4 6" id="KW-1133">Transmembrane helix</keyword>
<evidence type="ECO:0000256" key="3">
    <source>
        <dbReference type="ARBA" id="ARBA00022692"/>
    </source>
</evidence>
<dbReference type="SUPFAM" id="SSF103473">
    <property type="entry name" value="MFS general substrate transporter"/>
    <property type="match status" value="1"/>
</dbReference>
<dbReference type="Pfam" id="PF07690">
    <property type="entry name" value="MFS_1"/>
    <property type="match status" value="1"/>
</dbReference>
<feature type="transmembrane region" description="Helical" evidence="6">
    <location>
        <begin position="230"/>
        <end position="255"/>
    </location>
</feature>
<feature type="transmembrane region" description="Helical" evidence="6">
    <location>
        <begin position="56"/>
        <end position="77"/>
    </location>
</feature>
<name>A0AAU7VRM9_9MICO</name>
<dbReference type="PROSITE" id="PS50850">
    <property type="entry name" value="MFS"/>
    <property type="match status" value="1"/>
</dbReference>
<dbReference type="CDD" id="cd06173">
    <property type="entry name" value="MFS_MefA_like"/>
    <property type="match status" value="1"/>
</dbReference>
<organism evidence="8">
    <name type="scientific">Microbacterium sp. A8/3-1</name>
    <dbReference type="NCBI Taxonomy" id="3160749"/>
    <lineage>
        <taxon>Bacteria</taxon>
        <taxon>Bacillati</taxon>
        <taxon>Actinomycetota</taxon>
        <taxon>Actinomycetes</taxon>
        <taxon>Micrococcales</taxon>
        <taxon>Microbacteriaceae</taxon>
        <taxon>Microbacterium</taxon>
    </lineage>
</organism>
<dbReference type="Gene3D" id="1.20.1250.20">
    <property type="entry name" value="MFS general substrate transporter like domains"/>
    <property type="match status" value="1"/>
</dbReference>
<dbReference type="GO" id="GO:0005886">
    <property type="term" value="C:plasma membrane"/>
    <property type="evidence" value="ECO:0007669"/>
    <property type="project" value="UniProtKB-SubCell"/>
</dbReference>
<feature type="transmembrane region" description="Helical" evidence="6">
    <location>
        <begin position="291"/>
        <end position="314"/>
    </location>
</feature>
<dbReference type="PANTHER" id="PTHR23513:SF6">
    <property type="entry name" value="MAJOR FACILITATOR SUPERFAMILY ASSOCIATED DOMAIN-CONTAINING PROTEIN"/>
    <property type="match status" value="1"/>
</dbReference>
<evidence type="ECO:0000256" key="6">
    <source>
        <dbReference type="SAM" id="Phobius"/>
    </source>
</evidence>
<evidence type="ECO:0000256" key="5">
    <source>
        <dbReference type="ARBA" id="ARBA00023136"/>
    </source>
</evidence>
<evidence type="ECO:0000256" key="4">
    <source>
        <dbReference type="ARBA" id="ARBA00022989"/>
    </source>
</evidence>
<evidence type="ECO:0000259" key="7">
    <source>
        <dbReference type="PROSITE" id="PS50850"/>
    </source>
</evidence>
<comment type="subcellular location">
    <subcellularLocation>
        <location evidence="1">Cell membrane</location>
        <topology evidence="1">Multi-pass membrane protein</topology>
    </subcellularLocation>
</comment>
<feature type="transmembrane region" description="Helical" evidence="6">
    <location>
        <begin position="393"/>
        <end position="412"/>
    </location>
</feature>
<evidence type="ECO:0000256" key="2">
    <source>
        <dbReference type="ARBA" id="ARBA00022475"/>
    </source>
</evidence>
<dbReference type="InterPro" id="IPR020846">
    <property type="entry name" value="MFS_dom"/>
</dbReference>
<sequence length="420" mass="43906">MSRPARGDRPGEVLRLSAFALFWSSSTLGAFTGAVSAVAFQVLIVTTLGASAFEIGLLNAANVVPYLLFGLIVGALMDRWRRKPAMVLASVGRALVLGAIPVLWVTGTLTVWTFGALFLIFGALTLIADSAAQPMLPRLVPRNQLVAANARLGQAGTVAQTTGPALGGALVSWLSAPVAILIDAVAYLVSAVMLSRIKVDEPKAEPRSDGRHLGHDIVEGLRWTYSHRTLAPMAASVNVWFLGNSIALTAFAPYALRELDLGALVFGFVLALGGVGGFLGAVLAPMAGRRFGVGGAVLAGRVLSALAWLAVLILPASENIAIVAIPLGIGQFLFGLGMGLEDPNEMGYRQAVAPDEMQGRLNASIRTVNRVMFLIGALIAGGLATAFGFRVTIGVSVVIFVIAALIVLLSPLRTARHEDL</sequence>
<keyword evidence="2" id="KW-1003">Cell membrane</keyword>
<feature type="transmembrane region" description="Helical" evidence="6">
    <location>
        <begin position="21"/>
        <end position="44"/>
    </location>
</feature>
<dbReference type="GO" id="GO:0022857">
    <property type="term" value="F:transmembrane transporter activity"/>
    <property type="evidence" value="ECO:0007669"/>
    <property type="project" value="InterPro"/>
</dbReference>
<dbReference type="InterPro" id="IPR036259">
    <property type="entry name" value="MFS_trans_sf"/>
</dbReference>
<keyword evidence="5 6" id="KW-0472">Membrane</keyword>
<feature type="transmembrane region" description="Helical" evidence="6">
    <location>
        <begin position="367"/>
        <end position="387"/>
    </location>
</feature>
<evidence type="ECO:0000313" key="8">
    <source>
        <dbReference type="EMBL" id="XBX77037.1"/>
    </source>
</evidence>